<dbReference type="GeneID" id="31012417"/>
<dbReference type="STRING" id="236234.A0A1J9R2H7"/>
<accession>A0A1J9R2H7</accession>
<keyword evidence="3" id="KW-1185">Reference proteome</keyword>
<dbReference type="RefSeq" id="XP_020131045.1">
    <property type="nucleotide sequence ID" value="XM_020272158.1"/>
</dbReference>
<dbReference type="EMBL" id="MNUE01000020">
    <property type="protein sequence ID" value="OJD34785.1"/>
    <property type="molecule type" value="Genomic_DNA"/>
</dbReference>
<comment type="caution">
    <text evidence="2">The sequence shown here is derived from an EMBL/GenBank/DDBJ whole genome shotgun (WGS) entry which is preliminary data.</text>
</comment>
<protein>
    <recommendedName>
        <fullName evidence="4">F-box domain-containing protein</fullName>
    </recommendedName>
</protein>
<feature type="compositionally biased region" description="Acidic residues" evidence="1">
    <location>
        <begin position="388"/>
        <end position="401"/>
    </location>
</feature>
<feature type="region of interest" description="Disordered" evidence="1">
    <location>
        <begin position="385"/>
        <end position="410"/>
    </location>
</feature>
<dbReference type="AlphaFoldDB" id="A0A1J9R2H7"/>
<sequence length="549" mass="60407">MASSHHQPAGTTINDLPNELLDRIVSSFATSQDPEGKHVDKDYVYSIWHQNRPTLRSLVLVSKRFRHIAEAHLYAAFCYDVHRQKLRRFVQTLLARPSLARHVKLVYLESWSGEAMPFEGDSWRATAEKAGFEGEERSRFMADMSKGSLFADVILLLTVATHLAVLDIEIPYEPMSWIRPFLLRQARIQRALGPEPEGPLHRLQHVELWHEDTEGGFHPDAIAEFLHLPSLRHVTAFMCAGGPRSDGDDDDAAEEDDDEGARPNTAVWPEPGTSSVTSVSLVESLVTPAAVGHLLSRSTAVKSFEYCLGSAVVGHDDLPVADLWPHLYAVGHSLEALTIDSAEHALWSTLHGETSPPPLCLALRRFPRLKRLAVSQAFLLPASGLHDAEEEGEEQEQEDPDDHERRDDTTSRAVVVVVVVPLAPAPGAYRRIVEEDLPASLESLAMLGAQMGHENRLDLLCFLRLLLRPSVPPHGSGDSGSTGDQSSGSGTSSTHALLLPRLRTIDITRAVATRVGRPAPARSVFGVSCARHTDETKGMFERCGVEFLA</sequence>
<organism evidence="2 3">
    <name type="scientific">Diplodia corticola</name>
    <dbReference type="NCBI Taxonomy" id="236234"/>
    <lineage>
        <taxon>Eukaryota</taxon>
        <taxon>Fungi</taxon>
        <taxon>Dikarya</taxon>
        <taxon>Ascomycota</taxon>
        <taxon>Pezizomycotina</taxon>
        <taxon>Dothideomycetes</taxon>
        <taxon>Dothideomycetes incertae sedis</taxon>
        <taxon>Botryosphaeriales</taxon>
        <taxon>Botryosphaeriaceae</taxon>
        <taxon>Diplodia</taxon>
    </lineage>
</organism>
<evidence type="ECO:0000313" key="3">
    <source>
        <dbReference type="Proteomes" id="UP000183809"/>
    </source>
</evidence>
<dbReference type="OrthoDB" id="2520703at2759"/>
<name>A0A1J9R2H7_9PEZI</name>
<evidence type="ECO:0008006" key="4">
    <source>
        <dbReference type="Google" id="ProtNLM"/>
    </source>
</evidence>
<feature type="region of interest" description="Disordered" evidence="1">
    <location>
        <begin position="242"/>
        <end position="273"/>
    </location>
</feature>
<evidence type="ECO:0000256" key="1">
    <source>
        <dbReference type="SAM" id="MobiDB-lite"/>
    </source>
</evidence>
<gene>
    <name evidence="2" type="ORF">BKCO1_20000124</name>
</gene>
<feature type="compositionally biased region" description="Low complexity" evidence="1">
    <location>
        <begin position="475"/>
        <end position="494"/>
    </location>
</feature>
<reference evidence="2 3" key="1">
    <citation type="submission" date="2016-10" db="EMBL/GenBank/DDBJ databases">
        <title>Proteomics and genomics reveal pathogen-plant mechanisms compatible with a hemibiotrophic lifestyle of Diplodia corticola.</title>
        <authorList>
            <person name="Fernandes I."/>
            <person name="De Jonge R."/>
            <person name="Van De Peer Y."/>
            <person name="Devreese B."/>
            <person name="Alves A."/>
            <person name="Esteves A.C."/>
        </authorList>
    </citation>
    <scope>NUCLEOTIDE SEQUENCE [LARGE SCALE GENOMIC DNA]</scope>
    <source>
        <strain evidence="2 3">CBS 112549</strain>
    </source>
</reference>
<feature type="compositionally biased region" description="Acidic residues" evidence="1">
    <location>
        <begin position="247"/>
        <end position="259"/>
    </location>
</feature>
<feature type="region of interest" description="Disordered" evidence="1">
    <location>
        <begin position="472"/>
        <end position="495"/>
    </location>
</feature>
<proteinExistence type="predicted"/>
<dbReference type="Proteomes" id="UP000183809">
    <property type="component" value="Unassembled WGS sequence"/>
</dbReference>
<evidence type="ECO:0000313" key="2">
    <source>
        <dbReference type="EMBL" id="OJD34785.1"/>
    </source>
</evidence>